<protein>
    <submittedName>
        <fullName evidence="5">Replication-associated recombination protein A</fullName>
    </submittedName>
</protein>
<dbReference type="SUPFAM" id="SSF52540">
    <property type="entry name" value="P-loop containing nucleoside triphosphate hydrolases"/>
    <property type="match status" value="1"/>
</dbReference>
<dbReference type="InterPro" id="IPR027417">
    <property type="entry name" value="P-loop_NTPase"/>
</dbReference>
<dbReference type="Gene3D" id="1.20.272.10">
    <property type="match status" value="1"/>
</dbReference>
<comment type="caution">
    <text evidence="5">The sequence shown here is derived from an EMBL/GenBank/DDBJ whole genome shotgun (WGS) entry which is preliminary data.</text>
</comment>
<dbReference type="PANTHER" id="PTHR13779">
    <property type="entry name" value="WERNER HELICASE-INTERACTING PROTEIN 1 FAMILY MEMBER"/>
    <property type="match status" value="1"/>
</dbReference>
<dbReference type="Proteomes" id="UP001596310">
    <property type="component" value="Unassembled WGS sequence"/>
</dbReference>
<evidence type="ECO:0000256" key="2">
    <source>
        <dbReference type="ARBA" id="ARBA00022741"/>
    </source>
</evidence>
<gene>
    <name evidence="5" type="ORF">ACFQHW_10220</name>
</gene>
<dbReference type="CDD" id="cd18139">
    <property type="entry name" value="HLD_clamp_RarA"/>
    <property type="match status" value="1"/>
</dbReference>
<comment type="similarity">
    <text evidence="1">Belongs to the AAA ATPase family. RarA/MGS1/WRNIP1 subfamily.</text>
</comment>
<keyword evidence="3" id="KW-0067">ATP-binding</keyword>
<dbReference type="SMART" id="SM00382">
    <property type="entry name" value="AAA"/>
    <property type="match status" value="1"/>
</dbReference>
<keyword evidence="2" id="KW-0547">Nucleotide-binding</keyword>
<dbReference type="PANTHER" id="PTHR13779:SF7">
    <property type="entry name" value="ATPASE WRNIP1"/>
    <property type="match status" value="1"/>
</dbReference>
<dbReference type="Pfam" id="PF00004">
    <property type="entry name" value="AAA"/>
    <property type="match status" value="1"/>
</dbReference>
<evidence type="ECO:0000313" key="6">
    <source>
        <dbReference type="Proteomes" id="UP001596310"/>
    </source>
</evidence>
<evidence type="ECO:0000256" key="1">
    <source>
        <dbReference type="ARBA" id="ARBA00008959"/>
    </source>
</evidence>
<dbReference type="InterPro" id="IPR003593">
    <property type="entry name" value="AAA+_ATPase"/>
</dbReference>
<sequence>MKQASLFDGANDNNTPLANRVRPDTLADFVGQQQLLGPGKLLRKLIDEDQLSSMIFWGPPGVGKTTLARIIARQTSSQFINFSAVTSSIKDIRKIMEEAELNREIGQRTIVFVDEIHRFNKAQQDAFLPFVEKGSIILIGATTENPSFEINAALLSRCKVFVLKSLTVADLEQLLERVIAQPTSFPGLSVSVAPEALQMLAEFANGDARVALNTLEMAVLNADQSHQQVRLDSAALDQLINTKSLRYDKHGEEHYNIISALHKSMRNSDVDAAIYWLTRMLAGGEDPLYIARRLVRFASEDIGLADTHALTLAVTVFQACQQIGMPECEVHLTEAVIYLATAPKSNAVYLANAQAKKEIKRTGNLPVPLQIRNAPTKLMADLGYGDHYQYAHDNADKLTTMTTMPPELAGHHYYEPTEQGNEVRFKKRLAYIQQWHQQHDQPTT</sequence>
<keyword evidence="6" id="KW-1185">Reference proteome</keyword>
<reference evidence="6" key="1">
    <citation type="journal article" date="2019" name="Int. J. Syst. Evol. Microbiol.">
        <title>The Global Catalogue of Microorganisms (GCM) 10K type strain sequencing project: providing services to taxonomists for standard genome sequencing and annotation.</title>
        <authorList>
            <consortium name="The Broad Institute Genomics Platform"/>
            <consortium name="The Broad Institute Genome Sequencing Center for Infectious Disease"/>
            <person name="Wu L."/>
            <person name="Ma J."/>
        </authorList>
    </citation>
    <scope>NUCLEOTIDE SEQUENCE [LARGE SCALE GENOMIC DNA]</scope>
    <source>
        <strain evidence="6">CCM 8897</strain>
    </source>
</reference>
<dbReference type="CDD" id="cd00009">
    <property type="entry name" value="AAA"/>
    <property type="match status" value="1"/>
</dbReference>
<proteinExistence type="inferred from homology"/>
<dbReference type="Pfam" id="PF12002">
    <property type="entry name" value="MgsA_C"/>
    <property type="match status" value="1"/>
</dbReference>
<evidence type="ECO:0000313" key="5">
    <source>
        <dbReference type="EMBL" id="MFC6315936.1"/>
    </source>
</evidence>
<evidence type="ECO:0000259" key="4">
    <source>
        <dbReference type="SMART" id="SM00382"/>
    </source>
</evidence>
<organism evidence="5 6">
    <name type="scientific">Lapidilactobacillus achengensis</name>
    <dbReference type="NCBI Taxonomy" id="2486000"/>
    <lineage>
        <taxon>Bacteria</taxon>
        <taxon>Bacillati</taxon>
        <taxon>Bacillota</taxon>
        <taxon>Bacilli</taxon>
        <taxon>Lactobacillales</taxon>
        <taxon>Lactobacillaceae</taxon>
        <taxon>Lapidilactobacillus</taxon>
    </lineage>
</organism>
<dbReference type="InterPro" id="IPR032423">
    <property type="entry name" value="AAA_assoc_2"/>
</dbReference>
<dbReference type="SUPFAM" id="SSF48019">
    <property type="entry name" value="post-AAA+ oligomerization domain-like"/>
    <property type="match status" value="1"/>
</dbReference>
<dbReference type="EMBL" id="JBHSSM010000022">
    <property type="protein sequence ID" value="MFC6315936.1"/>
    <property type="molecule type" value="Genomic_DNA"/>
</dbReference>
<dbReference type="InterPro" id="IPR008921">
    <property type="entry name" value="DNA_pol3_clamp-load_cplx_C"/>
</dbReference>
<dbReference type="Pfam" id="PF16193">
    <property type="entry name" value="AAA_assoc_2"/>
    <property type="match status" value="1"/>
</dbReference>
<dbReference type="Gene3D" id="1.10.8.60">
    <property type="match status" value="1"/>
</dbReference>
<dbReference type="RefSeq" id="WP_125599969.1">
    <property type="nucleotide sequence ID" value="NZ_JBHSSM010000022.1"/>
</dbReference>
<name>A0ABW1URW5_9LACO</name>
<dbReference type="InterPro" id="IPR051314">
    <property type="entry name" value="AAA_ATPase_RarA/MGS1/WRNIP1"/>
</dbReference>
<feature type="domain" description="AAA+ ATPase" evidence="4">
    <location>
        <begin position="50"/>
        <end position="166"/>
    </location>
</feature>
<dbReference type="Gene3D" id="3.40.50.300">
    <property type="entry name" value="P-loop containing nucleotide triphosphate hydrolases"/>
    <property type="match status" value="1"/>
</dbReference>
<accession>A0ABW1URW5</accession>
<dbReference type="Gene3D" id="1.10.3710.10">
    <property type="entry name" value="DNA polymerase III clamp loader subunits, C-terminal domain"/>
    <property type="match status" value="1"/>
</dbReference>
<evidence type="ECO:0000256" key="3">
    <source>
        <dbReference type="ARBA" id="ARBA00022840"/>
    </source>
</evidence>
<dbReference type="InterPro" id="IPR021886">
    <property type="entry name" value="MgsA_C"/>
</dbReference>
<dbReference type="InterPro" id="IPR003959">
    <property type="entry name" value="ATPase_AAA_core"/>
</dbReference>